<dbReference type="Proteomes" id="UP001519460">
    <property type="component" value="Unassembled WGS sequence"/>
</dbReference>
<protein>
    <submittedName>
        <fullName evidence="2">Uncharacterized protein</fullName>
    </submittedName>
</protein>
<dbReference type="AlphaFoldDB" id="A0ABD0M9B1"/>
<evidence type="ECO:0000313" key="2">
    <source>
        <dbReference type="EMBL" id="KAK7508409.1"/>
    </source>
</evidence>
<keyword evidence="3" id="KW-1185">Reference proteome</keyword>
<organism evidence="2 3">
    <name type="scientific">Batillaria attramentaria</name>
    <dbReference type="NCBI Taxonomy" id="370345"/>
    <lineage>
        <taxon>Eukaryota</taxon>
        <taxon>Metazoa</taxon>
        <taxon>Spiralia</taxon>
        <taxon>Lophotrochozoa</taxon>
        <taxon>Mollusca</taxon>
        <taxon>Gastropoda</taxon>
        <taxon>Caenogastropoda</taxon>
        <taxon>Sorbeoconcha</taxon>
        <taxon>Cerithioidea</taxon>
        <taxon>Batillariidae</taxon>
        <taxon>Batillaria</taxon>
    </lineage>
</organism>
<keyword evidence="1" id="KW-0732">Signal</keyword>
<accession>A0ABD0M9B1</accession>
<name>A0ABD0M9B1_9CAEN</name>
<evidence type="ECO:0000313" key="3">
    <source>
        <dbReference type="Proteomes" id="UP001519460"/>
    </source>
</evidence>
<dbReference type="EMBL" id="JACVVK020000002">
    <property type="protein sequence ID" value="KAK7508409.1"/>
    <property type="molecule type" value="Genomic_DNA"/>
</dbReference>
<sequence length="121" mass="13651">MPVWFICTALLSRQTTVRVLIAITPQTTYTGVAAAVKKRQTLLLSAFERREADWASIRNYRLAFGDEGKFTLSGKGVGFPSKNLQVWLLPDNYTSINKERRNSSLLTMTDHVNGGYPWARV</sequence>
<reference evidence="2 3" key="1">
    <citation type="journal article" date="2023" name="Sci. Data">
        <title>Genome assembly of the Korean intertidal mud-creeper Batillaria attramentaria.</title>
        <authorList>
            <person name="Patra A.K."/>
            <person name="Ho P.T."/>
            <person name="Jun S."/>
            <person name="Lee S.J."/>
            <person name="Kim Y."/>
            <person name="Won Y.J."/>
        </authorList>
    </citation>
    <scope>NUCLEOTIDE SEQUENCE [LARGE SCALE GENOMIC DNA]</scope>
    <source>
        <strain evidence="2">Wonlab-2016</strain>
    </source>
</reference>
<feature type="chain" id="PRO_5044763234" evidence="1">
    <location>
        <begin position="18"/>
        <end position="121"/>
    </location>
</feature>
<comment type="caution">
    <text evidence="2">The sequence shown here is derived from an EMBL/GenBank/DDBJ whole genome shotgun (WGS) entry which is preliminary data.</text>
</comment>
<feature type="signal peptide" evidence="1">
    <location>
        <begin position="1"/>
        <end position="17"/>
    </location>
</feature>
<proteinExistence type="predicted"/>
<evidence type="ECO:0000256" key="1">
    <source>
        <dbReference type="SAM" id="SignalP"/>
    </source>
</evidence>
<gene>
    <name evidence="2" type="ORF">BaRGS_00000648</name>
</gene>